<protein>
    <submittedName>
        <fullName evidence="1">Uncharacterized protein</fullName>
    </submittedName>
</protein>
<dbReference type="Proteomes" id="UP001165960">
    <property type="component" value="Unassembled WGS sequence"/>
</dbReference>
<gene>
    <name evidence="1" type="ORF">DSO57_1005087</name>
</gene>
<dbReference type="EMBL" id="QTSX02007113">
    <property type="protein sequence ID" value="KAJ9051379.1"/>
    <property type="molecule type" value="Genomic_DNA"/>
</dbReference>
<organism evidence="1 2">
    <name type="scientific">Entomophthora muscae</name>
    <dbReference type="NCBI Taxonomy" id="34485"/>
    <lineage>
        <taxon>Eukaryota</taxon>
        <taxon>Fungi</taxon>
        <taxon>Fungi incertae sedis</taxon>
        <taxon>Zoopagomycota</taxon>
        <taxon>Entomophthoromycotina</taxon>
        <taxon>Entomophthoromycetes</taxon>
        <taxon>Entomophthorales</taxon>
        <taxon>Entomophthoraceae</taxon>
        <taxon>Entomophthora</taxon>
    </lineage>
</organism>
<keyword evidence="2" id="KW-1185">Reference proteome</keyword>
<sequence>MTSWTPLQAGLVEINSPLNPHALKTELESASLFYKNINIHMSFDYSNESEDSAEDSTSETYSDISSETSSKTISLYKTEMCSSFMQHGACPYNDKCKFAHGRHELRAIPRHPKYKSIPCRNFQQGDCPYGSRCCFLHVN</sequence>
<comment type="caution">
    <text evidence="1">The sequence shown here is derived from an EMBL/GenBank/DDBJ whole genome shotgun (WGS) entry which is preliminary data.</text>
</comment>
<evidence type="ECO:0000313" key="2">
    <source>
        <dbReference type="Proteomes" id="UP001165960"/>
    </source>
</evidence>
<proteinExistence type="predicted"/>
<accession>A0ACC2RMR5</accession>
<name>A0ACC2RMR5_9FUNG</name>
<evidence type="ECO:0000313" key="1">
    <source>
        <dbReference type="EMBL" id="KAJ9051379.1"/>
    </source>
</evidence>
<reference evidence="1" key="1">
    <citation type="submission" date="2022-04" db="EMBL/GenBank/DDBJ databases">
        <title>Genome of the entomopathogenic fungus Entomophthora muscae.</title>
        <authorList>
            <person name="Elya C."/>
            <person name="Lovett B.R."/>
            <person name="Lee E."/>
            <person name="Macias A.M."/>
            <person name="Hajek A.E."/>
            <person name="De Bivort B.L."/>
            <person name="Kasson M.T."/>
            <person name="De Fine Licht H.H."/>
            <person name="Stajich J.E."/>
        </authorList>
    </citation>
    <scope>NUCLEOTIDE SEQUENCE</scope>
    <source>
        <strain evidence="1">Berkeley</strain>
    </source>
</reference>